<evidence type="ECO:0000313" key="1">
    <source>
        <dbReference type="EMBL" id="SAL88052.1"/>
    </source>
</evidence>
<dbReference type="AlphaFoldDB" id="A0A158L3Z7"/>
<gene>
    <name evidence="1" type="ORF">AWB74_08381</name>
</gene>
<reference evidence="1" key="1">
    <citation type="submission" date="2016-01" db="EMBL/GenBank/DDBJ databases">
        <authorList>
            <person name="Peeters C."/>
        </authorList>
    </citation>
    <scope>NUCLEOTIDE SEQUENCE [LARGE SCALE GENOMIC DNA]</scope>
    <source>
        <strain evidence="1">LMG 29317</strain>
    </source>
</reference>
<proteinExistence type="predicted"/>
<sequence length="91" mass="10214">MAEFEGLDKLTRQLEEASRACQSLGGELARITVVPGDRASVQAAIQQVEAMIDQKAKCFEGNELVESIVRQIKKRYRAELIRRGRVPDVEL</sequence>
<accession>A0A158L3Z7</accession>
<name>A0A158L3Z7_9BURK</name>
<organism evidence="1 2">
    <name type="scientific">Caballeronia arvi</name>
    <dbReference type="NCBI Taxonomy" id="1777135"/>
    <lineage>
        <taxon>Bacteria</taxon>
        <taxon>Pseudomonadati</taxon>
        <taxon>Pseudomonadota</taxon>
        <taxon>Betaproteobacteria</taxon>
        <taxon>Burkholderiales</taxon>
        <taxon>Burkholderiaceae</taxon>
        <taxon>Caballeronia</taxon>
    </lineage>
</organism>
<protein>
    <submittedName>
        <fullName evidence="1">Uncharacterized protein</fullName>
    </submittedName>
</protein>
<keyword evidence="2" id="KW-1185">Reference proteome</keyword>
<dbReference type="OrthoDB" id="9132946at2"/>
<dbReference type="Proteomes" id="UP000055019">
    <property type="component" value="Unassembled WGS sequence"/>
</dbReference>
<evidence type="ECO:0000313" key="2">
    <source>
        <dbReference type="Proteomes" id="UP000055019"/>
    </source>
</evidence>
<comment type="caution">
    <text evidence="1">The sequence shown here is derived from an EMBL/GenBank/DDBJ whole genome shotgun (WGS) entry which is preliminary data.</text>
</comment>
<dbReference type="RefSeq" id="WP_061152449.1">
    <property type="nucleotide sequence ID" value="NZ_FCOM02000111.1"/>
</dbReference>
<dbReference type="EMBL" id="FCOM02000111">
    <property type="protein sequence ID" value="SAL88052.1"/>
    <property type="molecule type" value="Genomic_DNA"/>
</dbReference>